<accession>A0A674CYF3</accession>
<dbReference type="AlphaFoldDB" id="A0A674CYF3"/>
<sequence length="111" mass="12690">MGWAMSGMTYRPINLFKHVDIRLSNEHVHHRRHHWAVFLGELSKQSYSVHNSGPAQRSHPPNKIGNEGRFPLFVNVSLKYLCLFARAKSSRLNVFSVGLQQAILLPHSAVY</sequence>
<protein>
    <submittedName>
        <fullName evidence="1">Uncharacterized protein</fullName>
    </submittedName>
</protein>
<keyword evidence="2" id="KW-1185">Reference proteome</keyword>
<evidence type="ECO:0000313" key="1">
    <source>
        <dbReference type="Ensembl" id="ENSSTUP00000088444.1"/>
    </source>
</evidence>
<reference evidence="1" key="1">
    <citation type="submission" date="2025-08" db="UniProtKB">
        <authorList>
            <consortium name="Ensembl"/>
        </authorList>
    </citation>
    <scope>IDENTIFICATION</scope>
</reference>
<dbReference type="Ensembl" id="ENSSTUT00000094107.1">
    <property type="protein sequence ID" value="ENSSTUP00000088444.1"/>
    <property type="gene ID" value="ENSSTUG00000038893.1"/>
</dbReference>
<reference evidence="1" key="2">
    <citation type="submission" date="2025-09" db="UniProtKB">
        <authorList>
            <consortium name="Ensembl"/>
        </authorList>
    </citation>
    <scope>IDENTIFICATION</scope>
</reference>
<name>A0A674CYF3_SALTR</name>
<proteinExistence type="predicted"/>
<evidence type="ECO:0000313" key="2">
    <source>
        <dbReference type="Proteomes" id="UP000472277"/>
    </source>
</evidence>
<dbReference type="Proteomes" id="UP000472277">
    <property type="component" value="Chromosome 37"/>
</dbReference>
<dbReference type="InParanoid" id="A0A674CYF3"/>
<dbReference type="GeneTree" id="ENSGT00990000213298"/>
<organism evidence="1 2">
    <name type="scientific">Salmo trutta</name>
    <name type="common">Brown trout</name>
    <dbReference type="NCBI Taxonomy" id="8032"/>
    <lineage>
        <taxon>Eukaryota</taxon>
        <taxon>Metazoa</taxon>
        <taxon>Chordata</taxon>
        <taxon>Craniata</taxon>
        <taxon>Vertebrata</taxon>
        <taxon>Euteleostomi</taxon>
        <taxon>Actinopterygii</taxon>
        <taxon>Neopterygii</taxon>
        <taxon>Teleostei</taxon>
        <taxon>Protacanthopterygii</taxon>
        <taxon>Salmoniformes</taxon>
        <taxon>Salmonidae</taxon>
        <taxon>Salmoninae</taxon>
        <taxon>Salmo</taxon>
    </lineage>
</organism>